<reference evidence="1" key="1">
    <citation type="journal article" date="2020" name="Stud. Mycol.">
        <title>101 Dothideomycetes genomes: a test case for predicting lifestyles and emergence of pathogens.</title>
        <authorList>
            <person name="Haridas S."/>
            <person name="Albert R."/>
            <person name="Binder M."/>
            <person name="Bloem J."/>
            <person name="Labutti K."/>
            <person name="Salamov A."/>
            <person name="Andreopoulos B."/>
            <person name="Baker S."/>
            <person name="Barry K."/>
            <person name="Bills G."/>
            <person name="Bluhm B."/>
            <person name="Cannon C."/>
            <person name="Castanera R."/>
            <person name="Culley D."/>
            <person name="Daum C."/>
            <person name="Ezra D."/>
            <person name="Gonzalez J."/>
            <person name="Henrissat B."/>
            <person name="Kuo A."/>
            <person name="Liang C."/>
            <person name="Lipzen A."/>
            <person name="Lutzoni F."/>
            <person name="Magnuson J."/>
            <person name="Mondo S."/>
            <person name="Nolan M."/>
            <person name="Ohm R."/>
            <person name="Pangilinan J."/>
            <person name="Park H.-J."/>
            <person name="Ramirez L."/>
            <person name="Alfaro M."/>
            <person name="Sun H."/>
            <person name="Tritt A."/>
            <person name="Yoshinaga Y."/>
            <person name="Zwiers L.-H."/>
            <person name="Turgeon B."/>
            <person name="Goodwin S."/>
            <person name="Spatafora J."/>
            <person name="Crous P."/>
            <person name="Grigoriev I."/>
        </authorList>
    </citation>
    <scope>NUCLEOTIDE SEQUENCE</scope>
    <source>
        <strain evidence="1">ATCC 200398</strain>
    </source>
</reference>
<evidence type="ECO:0000313" key="2">
    <source>
        <dbReference type="Proteomes" id="UP000799755"/>
    </source>
</evidence>
<sequence length="191" mass="21630">MDAPAPLRLYQYRPLKSYTTIRVLVLQPAKDLYGLLKAQLVHVQGEHLLLGHGSPDYYEVVPYCWGEPKLSHVLLVNEDSTLGITSNADTLLRHLRSSSKPRYLWIDAICLNKEDRNEKQIQVQLMGRIYAQAAKARIWVGTATEHQHVPQLYNALKWLATLLKNKETPAPAEAEIFLETTCANSLLGPNF</sequence>
<gene>
    <name evidence="1" type="ORF">BDR25DRAFT_377134</name>
</gene>
<organism evidence="1 2">
    <name type="scientific">Lindgomyces ingoldianus</name>
    <dbReference type="NCBI Taxonomy" id="673940"/>
    <lineage>
        <taxon>Eukaryota</taxon>
        <taxon>Fungi</taxon>
        <taxon>Dikarya</taxon>
        <taxon>Ascomycota</taxon>
        <taxon>Pezizomycotina</taxon>
        <taxon>Dothideomycetes</taxon>
        <taxon>Pleosporomycetidae</taxon>
        <taxon>Pleosporales</taxon>
        <taxon>Lindgomycetaceae</taxon>
        <taxon>Lindgomyces</taxon>
    </lineage>
</organism>
<evidence type="ECO:0000313" key="1">
    <source>
        <dbReference type="EMBL" id="KAF2466562.1"/>
    </source>
</evidence>
<accession>A0ACB6QI58</accession>
<name>A0ACB6QI58_9PLEO</name>
<protein>
    <submittedName>
        <fullName evidence="1">HET-domain-containing protein</fullName>
    </submittedName>
</protein>
<keyword evidence="2" id="KW-1185">Reference proteome</keyword>
<proteinExistence type="predicted"/>
<comment type="caution">
    <text evidence="1">The sequence shown here is derived from an EMBL/GenBank/DDBJ whole genome shotgun (WGS) entry which is preliminary data.</text>
</comment>
<dbReference type="Proteomes" id="UP000799755">
    <property type="component" value="Unassembled WGS sequence"/>
</dbReference>
<dbReference type="EMBL" id="MU003524">
    <property type="protein sequence ID" value="KAF2466562.1"/>
    <property type="molecule type" value="Genomic_DNA"/>
</dbReference>